<evidence type="ECO:0008006" key="7">
    <source>
        <dbReference type="Google" id="ProtNLM"/>
    </source>
</evidence>
<sequence length="290" mass="33310">MTDILVQDPLKTLRAPNSDKIRSLLDYYESIVALIFARLVDTKDEEADEPISKYTVYADIYEGLVEMFTKDTTQSSKGGYYKAITAQPDKYYFKCSKKVINLLKNLKMQGKLVYLLTGSYIESASSTAAYCLGPNWKDYFDIIIGNAKKPAFFYANKEFKCLDGFKATEPISAQQLELNGVYVNGNWKDLREFIVRHLRNPNPKCLYVGDHLLQDIYGPSFFLCCDTVAICEELAGKKHPYEKTINSSFWGSYFNDEQVDTFWFKLMKDHSKMWFSDMDALADIKCDSSQ</sequence>
<dbReference type="InterPro" id="IPR023214">
    <property type="entry name" value="HAD_sf"/>
</dbReference>
<keyword evidence="6" id="KW-1185">Reference proteome</keyword>
<evidence type="ECO:0000313" key="6">
    <source>
        <dbReference type="Proteomes" id="UP001431783"/>
    </source>
</evidence>
<evidence type="ECO:0000256" key="2">
    <source>
        <dbReference type="ARBA" id="ARBA00022723"/>
    </source>
</evidence>
<dbReference type="PANTHER" id="PTHR12103:SF38">
    <property type="entry name" value="5'-NUCLEOTIDASE DOMAIN-CONTAINING PROTEIN 1"/>
    <property type="match status" value="1"/>
</dbReference>
<dbReference type="Gene3D" id="3.40.50.1000">
    <property type="entry name" value="HAD superfamily/HAD-like"/>
    <property type="match status" value="1"/>
</dbReference>
<keyword evidence="3" id="KW-0378">Hydrolase</keyword>
<dbReference type="Proteomes" id="UP001431783">
    <property type="component" value="Unassembled WGS sequence"/>
</dbReference>
<dbReference type="GO" id="GO:0008253">
    <property type="term" value="F:5'-nucleotidase activity"/>
    <property type="evidence" value="ECO:0007669"/>
    <property type="project" value="TreeGrafter"/>
</dbReference>
<protein>
    <recommendedName>
        <fullName evidence="7">5'-nucleotidase domain-containing protein 1</fullName>
    </recommendedName>
</protein>
<proteinExistence type="inferred from homology"/>
<evidence type="ECO:0000313" key="5">
    <source>
        <dbReference type="EMBL" id="KAK9890457.1"/>
    </source>
</evidence>
<evidence type="ECO:0000256" key="3">
    <source>
        <dbReference type="ARBA" id="ARBA00022801"/>
    </source>
</evidence>
<keyword evidence="4" id="KW-0460">Magnesium</keyword>
<reference evidence="5 6" key="1">
    <citation type="submission" date="2023-03" db="EMBL/GenBank/DDBJ databases">
        <title>Genome insight into feeding habits of ladybird beetles.</title>
        <authorList>
            <person name="Li H.-S."/>
            <person name="Huang Y.-H."/>
            <person name="Pang H."/>
        </authorList>
    </citation>
    <scope>NUCLEOTIDE SEQUENCE [LARGE SCALE GENOMIC DNA]</scope>
    <source>
        <strain evidence="5">SYSU_2023b</strain>
        <tissue evidence="5">Whole body</tissue>
    </source>
</reference>
<evidence type="ECO:0000256" key="4">
    <source>
        <dbReference type="ARBA" id="ARBA00022842"/>
    </source>
</evidence>
<dbReference type="PANTHER" id="PTHR12103">
    <property type="entry name" value="5'-NUCLEOTIDASE DOMAIN-CONTAINING"/>
    <property type="match status" value="1"/>
</dbReference>
<keyword evidence="2" id="KW-0479">Metal-binding</keyword>
<organism evidence="5 6">
    <name type="scientific">Henosepilachna vigintioctopunctata</name>
    <dbReference type="NCBI Taxonomy" id="420089"/>
    <lineage>
        <taxon>Eukaryota</taxon>
        <taxon>Metazoa</taxon>
        <taxon>Ecdysozoa</taxon>
        <taxon>Arthropoda</taxon>
        <taxon>Hexapoda</taxon>
        <taxon>Insecta</taxon>
        <taxon>Pterygota</taxon>
        <taxon>Neoptera</taxon>
        <taxon>Endopterygota</taxon>
        <taxon>Coleoptera</taxon>
        <taxon>Polyphaga</taxon>
        <taxon>Cucujiformia</taxon>
        <taxon>Coccinelloidea</taxon>
        <taxon>Coccinellidae</taxon>
        <taxon>Epilachninae</taxon>
        <taxon>Epilachnini</taxon>
        <taxon>Henosepilachna</taxon>
    </lineage>
</organism>
<accession>A0AAW1V461</accession>
<evidence type="ECO:0000256" key="1">
    <source>
        <dbReference type="ARBA" id="ARBA00009589"/>
    </source>
</evidence>
<dbReference type="GO" id="GO:0046872">
    <property type="term" value="F:metal ion binding"/>
    <property type="evidence" value="ECO:0007669"/>
    <property type="project" value="UniProtKB-KW"/>
</dbReference>
<dbReference type="EMBL" id="JARQZJ010000125">
    <property type="protein sequence ID" value="KAK9890457.1"/>
    <property type="molecule type" value="Genomic_DNA"/>
</dbReference>
<dbReference type="AlphaFoldDB" id="A0AAW1V461"/>
<dbReference type="SUPFAM" id="SSF56784">
    <property type="entry name" value="HAD-like"/>
    <property type="match status" value="1"/>
</dbReference>
<name>A0AAW1V461_9CUCU</name>
<dbReference type="InterPro" id="IPR008380">
    <property type="entry name" value="HAD-SF_hydro_IG_5-nucl"/>
</dbReference>
<dbReference type="InterPro" id="IPR036412">
    <property type="entry name" value="HAD-like_sf"/>
</dbReference>
<comment type="caution">
    <text evidence="5">The sequence shown here is derived from an EMBL/GenBank/DDBJ whole genome shotgun (WGS) entry which is preliminary data.</text>
</comment>
<gene>
    <name evidence="5" type="ORF">WA026_010543</name>
</gene>
<comment type="similarity">
    <text evidence="1">Belongs to the 5'(3')-deoxyribonucleotidase family.</text>
</comment>
<dbReference type="Pfam" id="PF05761">
    <property type="entry name" value="5_nucleotid"/>
    <property type="match status" value="1"/>
</dbReference>